<evidence type="ECO:0000256" key="5">
    <source>
        <dbReference type="SAM" id="Phobius"/>
    </source>
</evidence>
<dbReference type="Pfam" id="PF05154">
    <property type="entry name" value="TM2"/>
    <property type="match status" value="1"/>
</dbReference>
<dbReference type="AlphaFoldDB" id="A0A419R6R3"/>
<name>A0A419R6R3_9SPHN</name>
<keyword evidence="2 5" id="KW-0812">Transmembrane</keyword>
<dbReference type="RefSeq" id="WP_120105847.1">
    <property type="nucleotide sequence ID" value="NZ_RAHJ01000001.1"/>
</dbReference>
<evidence type="ECO:0000256" key="1">
    <source>
        <dbReference type="ARBA" id="ARBA00004141"/>
    </source>
</evidence>
<comment type="subcellular location">
    <subcellularLocation>
        <location evidence="1">Membrane</location>
        <topology evidence="1">Multi-pass membrane protein</topology>
    </subcellularLocation>
</comment>
<evidence type="ECO:0000313" key="7">
    <source>
        <dbReference type="EMBL" id="RJX71804.1"/>
    </source>
</evidence>
<keyword evidence="8" id="KW-1185">Reference proteome</keyword>
<evidence type="ECO:0000256" key="2">
    <source>
        <dbReference type="ARBA" id="ARBA00022692"/>
    </source>
</evidence>
<keyword evidence="3 5" id="KW-1133">Transmembrane helix</keyword>
<feature type="transmembrane region" description="Helical" evidence="5">
    <location>
        <begin position="25"/>
        <end position="43"/>
    </location>
</feature>
<dbReference type="Proteomes" id="UP000284322">
    <property type="component" value="Unassembled WGS sequence"/>
</dbReference>
<proteinExistence type="predicted"/>
<feature type="transmembrane region" description="Helical" evidence="5">
    <location>
        <begin position="55"/>
        <end position="81"/>
    </location>
</feature>
<comment type="caution">
    <text evidence="7">The sequence shown here is derived from an EMBL/GenBank/DDBJ whole genome shotgun (WGS) entry which is preliminary data.</text>
</comment>
<dbReference type="PANTHER" id="PTHR21016">
    <property type="entry name" value="BETA-AMYLOID BINDING PROTEIN-RELATED"/>
    <property type="match status" value="1"/>
</dbReference>
<accession>A0A419R6R3</accession>
<dbReference type="PANTHER" id="PTHR21016:SF25">
    <property type="entry name" value="TM2 DOMAIN-CONTAINING PROTEIN DDB_G0277895-RELATED"/>
    <property type="match status" value="1"/>
</dbReference>
<gene>
    <name evidence="7" type="ORF">D6858_00140</name>
</gene>
<dbReference type="GO" id="GO:0016020">
    <property type="term" value="C:membrane"/>
    <property type="evidence" value="ECO:0007669"/>
    <property type="project" value="UniProtKB-SubCell"/>
</dbReference>
<evidence type="ECO:0000259" key="6">
    <source>
        <dbReference type="Pfam" id="PF05154"/>
    </source>
</evidence>
<evidence type="ECO:0000313" key="8">
    <source>
        <dbReference type="Proteomes" id="UP000284322"/>
    </source>
</evidence>
<keyword evidence="4 5" id="KW-0472">Membrane</keyword>
<dbReference type="InterPro" id="IPR050932">
    <property type="entry name" value="TM2D1-3-like"/>
</dbReference>
<reference evidence="7 8" key="1">
    <citation type="submission" date="2018-09" db="EMBL/GenBank/DDBJ databases">
        <title>Altererythrobacter sp.Ery1 and Ery12, the genome sequencing of novel strains in genus Alterythrobacter.</title>
        <authorList>
            <person name="Cheng H."/>
            <person name="Wu Y.-H."/>
            <person name="Fang C."/>
            <person name="Xu X.-W."/>
        </authorList>
    </citation>
    <scope>NUCLEOTIDE SEQUENCE [LARGE SCALE GENOMIC DNA]</scope>
    <source>
        <strain evidence="7 8">Ery12</strain>
    </source>
</reference>
<organism evidence="7 8">
    <name type="scientific">Tsuneonella suprasediminis</name>
    <dbReference type="NCBI Taxonomy" id="2306996"/>
    <lineage>
        <taxon>Bacteria</taxon>
        <taxon>Pseudomonadati</taxon>
        <taxon>Pseudomonadota</taxon>
        <taxon>Alphaproteobacteria</taxon>
        <taxon>Sphingomonadales</taxon>
        <taxon>Erythrobacteraceae</taxon>
        <taxon>Tsuneonella</taxon>
    </lineage>
</organism>
<dbReference type="OrthoDB" id="2004788at2"/>
<sequence>MADERAALASARAHMVYDANKKSAGVAYLLCIVFGGLGAHRFYLGETGTAVAQLVLWFLGWVTVFLAWIPLGIWVLVDLFLIPGMVREKNMAIADSFSFD</sequence>
<evidence type="ECO:0000256" key="4">
    <source>
        <dbReference type="ARBA" id="ARBA00023136"/>
    </source>
</evidence>
<evidence type="ECO:0000256" key="3">
    <source>
        <dbReference type="ARBA" id="ARBA00022989"/>
    </source>
</evidence>
<dbReference type="EMBL" id="RAHJ01000001">
    <property type="protein sequence ID" value="RJX71804.1"/>
    <property type="molecule type" value="Genomic_DNA"/>
</dbReference>
<dbReference type="InterPro" id="IPR007829">
    <property type="entry name" value="TM2"/>
</dbReference>
<protein>
    <submittedName>
        <fullName evidence="7">TM2 domain-containing protein</fullName>
    </submittedName>
</protein>
<feature type="domain" description="TM2" evidence="6">
    <location>
        <begin position="20"/>
        <end position="79"/>
    </location>
</feature>